<proteinExistence type="predicted"/>
<dbReference type="SUPFAM" id="SSF46689">
    <property type="entry name" value="Homeodomain-like"/>
    <property type="match status" value="1"/>
</dbReference>
<reference evidence="4" key="1">
    <citation type="submission" date="2020-10" db="EMBL/GenBank/DDBJ databases">
        <title>Taxonomic study of unclassified bacteria belonging to the class Ktedonobacteria.</title>
        <authorList>
            <person name="Yabe S."/>
            <person name="Wang C.M."/>
            <person name="Zheng Y."/>
            <person name="Sakai Y."/>
            <person name="Cavaletti L."/>
            <person name="Monciardini P."/>
            <person name="Donadio S."/>
        </authorList>
    </citation>
    <scope>NUCLEOTIDE SEQUENCE</scope>
    <source>
        <strain evidence="4">SOSP1-1</strain>
    </source>
</reference>
<dbReference type="NCBIfam" id="NF033550">
    <property type="entry name" value="transpos_ISL3"/>
    <property type="match status" value="1"/>
</dbReference>
<feature type="domain" description="Transposase IS204/IS1001/IS1096/IS1165 DDE" evidence="2">
    <location>
        <begin position="434"/>
        <end position="558"/>
    </location>
</feature>
<dbReference type="InterPro" id="IPR002560">
    <property type="entry name" value="Transposase_DDE"/>
</dbReference>
<dbReference type="RefSeq" id="WP_220197707.1">
    <property type="nucleotide sequence ID" value="NZ_BNJF01000004.1"/>
</dbReference>
<gene>
    <name evidence="4" type="primary">tnpA_1</name>
    <name evidence="4" type="ORF">KSX_66650</name>
</gene>
<feature type="domain" description="Transposase IS204/IS1001/IS1096/IS1165 zinc-finger" evidence="3">
    <location>
        <begin position="36"/>
        <end position="79"/>
    </location>
</feature>
<organism evidence="4 5">
    <name type="scientific">Ktedonospora formicarum</name>
    <dbReference type="NCBI Taxonomy" id="2778364"/>
    <lineage>
        <taxon>Bacteria</taxon>
        <taxon>Bacillati</taxon>
        <taxon>Chloroflexota</taxon>
        <taxon>Ktedonobacteria</taxon>
        <taxon>Ktedonobacterales</taxon>
        <taxon>Ktedonobacteraceae</taxon>
        <taxon>Ktedonospora</taxon>
    </lineage>
</organism>
<protein>
    <submittedName>
        <fullName evidence="4">Transposase</fullName>
    </submittedName>
</protein>
<dbReference type="Pfam" id="PF14690">
    <property type="entry name" value="Zn_ribbon_ISL3"/>
    <property type="match status" value="1"/>
</dbReference>
<name>A0A8J3I9K0_9CHLR</name>
<dbReference type="Pfam" id="PF13384">
    <property type="entry name" value="HTH_23"/>
    <property type="match status" value="1"/>
</dbReference>
<sequence length="563" mass="64477">MEGSLLLPLSDGLVIEQICRQEQQIIISVRSTAALARCPLCAAVSESIHSHYQRTVADLPEVGQLVILKLTVRRFFCRNALCTRRIFTERLPELVRPWAQMTNRLREALGVLSFATCAEAGSRLAPHLGMKGSPSTLLRCQKAASLAPPADFTKIGLDDFAFRRGRTYGTIIVNLETHHLIDVLPDRTVETVAAWLAAHPDIEVISRDRASDYATAATLGAPQALQVCDRWHLLRNLSEHVTTFLARMRAQIRKTSQEQAPPREEDPLEEARWKEREACEQARDTRRQERRARKTVREQTKAARQEERLDRYQQILTLKSQGLSPEEIAPRVGCSARTIRQWLADGVKTTPRRRRPSPLDAYASHLWRRWEEGEQRAEKLYQELLEKGYTGSVRAVYRYLHRWRPSQTDCEEPVVRKHRPRKTAPPPGPFDECQAKEAVWLYIRSPDELKPKEQEHVAFIRQVHPSLETAYQLVQTFVKMARERTGTGLEVWLKQVRDSQIAELTQFAKGIERDLASVQAALTLPYSNGVVEGHVHRLKLIKRQGYGRASFPLLRQRILYQAV</sequence>
<keyword evidence="5" id="KW-1185">Reference proteome</keyword>
<accession>A0A8J3I9K0</accession>
<dbReference type="EMBL" id="BNJF01000004">
    <property type="protein sequence ID" value="GHO48502.1"/>
    <property type="molecule type" value="Genomic_DNA"/>
</dbReference>
<dbReference type="Pfam" id="PF01610">
    <property type="entry name" value="DDE_Tnp_ISL3"/>
    <property type="match status" value="2"/>
</dbReference>
<evidence type="ECO:0000313" key="4">
    <source>
        <dbReference type="EMBL" id="GHO48502.1"/>
    </source>
</evidence>
<evidence type="ECO:0000259" key="2">
    <source>
        <dbReference type="Pfam" id="PF01610"/>
    </source>
</evidence>
<dbReference type="Proteomes" id="UP000612362">
    <property type="component" value="Unassembled WGS sequence"/>
</dbReference>
<evidence type="ECO:0000256" key="1">
    <source>
        <dbReference type="SAM" id="MobiDB-lite"/>
    </source>
</evidence>
<dbReference type="InterPro" id="IPR029261">
    <property type="entry name" value="Transposase_Znf"/>
</dbReference>
<feature type="region of interest" description="Disordered" evidence="1">
    <location>
        <begin position="280"/>
        <end position="305"/>
    </location>
</feature>
<evidence type="ECO:0000313" key="5">
    <source>
        <dbReference type="Proteomes" id="UP000612362"/>
    </source>
</evidence>
<dbReference type="PANTHER" id="PTHR33498:SF1">
    <property type="entry name" value="TRANSPOSASE FOR INSERTION SEQUENCE ELEMENT IS1557"/>
    <property type="match status" value="1"/>
</dbReference>
<comment type="caution">
    <text evidence="4">The sequence shown here is derived from an EMBL/GenBank/DDBJ whole genome shotgun (WGS) entry which is preliminary data.</text>
</comment>
<feature type="domain" description="Transposase IS204/IS1001/IS1096/IS1165 DDE" evidence="2">
    <location>
        <begin position="155"/>
        <end position="300"/>
    </location>
</feature>
<dbReference type="InterPro" id="IPR009057">
    <property type="entry name" value="Homeodomain-like_sf"/>
</dbReference>
<feature type="compositionally biased region" description="Basic and acidic residues" evidence="1">
    <location>
        <begin position="295"/>
        <end position="305"/>
    </location>
</feature>
<dbReference type="AlphaFoldDB" id="A0A8J3I9K0"/>
<evidence type="ECO:0000259" key="3">
    <source>
        <dbReference type="Pfam" id="PF14690"/>
    </source>
</evidence>
<dbReference type="InterPro" id="IPR047951">
    <property type="entry name" value="Transpos_ISL3"/>
</dbReference>
<dbReference type="PANTHER" id="PTHR33498">
    <property type="entry name" value="TRANSPOSASE FOR INSERTION SEQUENCE ELEMENT IS1557"/>
    <property type="match status" value="1"/>
</dbReference>